<protein>
    <recommendedName>
        <fullName evidence="3 10">Adenosine kinase</fullName>
        <shortName evidence="10">AK</shortName>
        <ecNumber evidence="3 10">2.7.1.20</ecNumber>
    </recommendedName>
    <alternativeName>
        <fullName evidence="10">Adenosine 5'-phosphotransferase</fullName>
    </alternativeName>
</protein>
<dbReference type="PRINTS" id="PR00989">
    <property type="entry name" value="ADENOKINASE"/>
</dbReference>
<name>A0A8K0CYV6_IGNLU</name>
<keyword evidence="7 10" id="KW-0418">Kinase</keyword>
<organism evidence="12 13">
    <name type="scientific">Ignelater luminosus</name>
    <name type="common">Cucubano</name>
    <name type="synonym">Pyrophorus luminosus</name>
    <dbReference type="NCBI Taxonomy" id="2038154"/>
    <lineage>
        <taxon>Eukaryota</taxon>
        <taxon>Metazoa</taxon>
        <taxon>Ecdysozoa</taxon>
        <taxon>Arthropoda</taxon>
        <taxon>Hexapoda</taxon>
        <taxon>Insecta</taxon>
        <taxon>Pterygota</taxon>
        <taxon>Neoptera</taxon>
        <taxon>Endopterygota</taxon>
        <taxon>Coleoptera</taxon>
        <taxon>Polyphaga</taxon>
        <taxon>Elateriformia</taxon>
        <taxon>Elateroidea</taxon>
        <taxon>Elateridae</taxon>
        <taxon>Agrypninae</taxon>
        <taxon>Pyrophorini</taxon>
        <taxon>Ignelater</taxon>
    </lineage>
</organism>
<keyword evidence="6 10" id="KW-0547">Nucleotide-binding</keyword>
<keyword evidence="4 10" id="KW-0808">Transferase</keyword>
<feature type="domain" description="Carbohydrate kinase PfkB" evidence="11">
    <location>
        <begin position="4"/>
        <end position="304"/>
    </location>
</feature>
<accession>A0A8K0CYV6</accession>
<dbReference type="Proteomes" id="UP000801492">
    <property type="component" value="Unassembled WGS sequence"/>
</dbReference>
<dbReference type="PANTHER" id="PTHR45769">
    <property type="entry name" value="ADENOSINE KINASE"/>
    <property type="match status" value="1"/>
</dbReference>
<dbReference type="FunFam" id="3.40.1190.20:FF:000006">
    <property type="entry name" value="Adenosine kinase 2"/>
    <property type="match status" value="1"/>
</dbReference>
<evidence type="ECO:0000256" key="7">
    <source>
        <dbReference type="ARBA" id="ARBA00022777"/>
    </source>
</evidence>
<dbReference type="EC" id="2.7.1.20" evidence="3 10"/>
<evidence type="ECO:0000259" key="11">
    <source>
        <dbReference type="Pfam" id="PF00294"/>
    </source>
</evidence>
<evidence type="ECO:0000256" key="10">
    <source>
        <dbReference type="RuleBase" id="RU368116"/>
    </source>
</evidence>
<keyword evidence="5 10" id="KW-0660">Purine salvage</keyword>
<comment type="subcellular location">
    <subcellularLocation>
        <location evidence="10">Nucleus</location>
    </subcellularLocation>
</comment>
<dbReference type="GO" id="GO:0005524">
    <property type="term" value="F:ATP binding"/>
    <property type="evidence" value="ECO:0007669"/>
    <property type="project" value="UniProtKB-UniRule"/>
</dbReference>
<dbReference type="PROSITE" id="PS00584">
    <property type="entry name" value="PFKB_KINASES_2"/>
    <property type="match status" value="1"/>
</dbReference>
<dbReference type="Pfam" id="PF00294">
    <property type="entry name" value="PfkB"/>
    <property type="match status" value="1"/>
</dbReference>
<keyword evidence="8 10" id="KW-0067">ATP-binding</keyword>
<dbReference type="EMBL" id="VTPC01007524">
    <property type="protein sequence ID" value="KAF2893951.1"/>
    <property type="molecule type" value="Genomic_DNA"/>
</dbReference>
<comment type="function">
    <text evidence="10">ATP dependent phosphorylation of adenosine and other related nucleoside analogs to monophosphate derivatives.</text>
</comment>
<dbReference type="InterPro" id="IPR029056">
    <property type="entry name" value="Ribokinase-like"/>
</dbReference>
<evidence type="ECO:0000256" key="6">
    <source>
        <dbReference type="ARBA" id="ARBA00022741"/>
    </source>
</evidence>
<keyword evidence="13" id="KW-1185">Reference proteome</keyword>
<dbReference type="CDD" id="cd01168">
    <property type="entry name" value="adenosine_kinase"/>
    <property type="match status" value="1"/>
</dbReference>
<evidence type="ECO:0000256" key="1">
    <source>
        <dbReference type="ARBA" id="ARBA00004801"/>
    </source>
</evidence>
<comment type="caution">
    <text evidence="12">The sequence shown here is derived from an EMBL/GenBank/DDBJ whole genome shotgun (WGS) entry which is preliminary data.</text>
</comment>
<dbReference type="SUPFAM" id="SSF53613">
    <property type="entry name" value="Ribokinase-like"/>
    <property type="match status" value="1"/>
</dbReference>
<dbReference type="AlphaFoldDB" id="A0A8K0CYV6"/>
<comment type="cofactor">
    <cofactor evidence="10">
        <name>Mg(2+)</name>
        <dbReference type="ChEBI" id="CHEBI:18420"/>
    </cofactor>
    <text evidence="10">Binds 3 Mg(2+) ions per subunit.</text>
</comment>
<evidence type="ECO:0000256" key="8">
    <source>
        <dbReference type="ARBA" id="ARBA00022840"/>
    </source>
</evidence>
<reference evidence="12" key="1">
    <citation type="submission" date="2019-08" db="EMBL/GenBank/DDBJ databases">
        <title>The genome of the North American firefly Photinus pyralis.</title>
        <authorList>
            <consortium name="Photinus pyralis genome working group"/>
            <person name="Fallon T.R."/>
            <person name="Sander Lower S.E."/>
            <person name="Weng J.-K."/>
        </authorList>
    </citation>
    <scope>NUCLEOTIDE SEQUENCE</scope>
    <source>
        <strain evidence="12">TRF0915ILg1</strain>
        <tissue evidence="12">Whole body</tissue>
    </source>
</reference>
<dbReference type="GO" id="GO:0044209">
    <property type="term" value="P:AMP salvage"/>
    <property type="evidence" value="ECO:0007669"/>
    <property type="project" value="UniProtKB-UniRule"/>
</dbReference>
<dbReference type="GO" id="GO:0006166">
    <property type="term" value="P:purine ribonucleoside salvage"/>
    <property type="evidence" value="ECO:0007669"/>
    <property type="project" value="UniProtKB-KW"/>
</dbReference>
<feature type="active site" description="Proton acceptor" evidence="9">
    <location>
        <position position="266"/>
    </location>
</feature>
<sequence>MKANDAILATEKHKPLCSELIERFNAEYIAGGSVQNALRVAQWILEKPKLSTFFGCVGVDKYSKILEKKAQSDGVNVQYQYCETEPTGTCAVLITGKNRSLCANLAAANCFTIDHLQKTENRRFIESAQYYYISGFFLTVSPPSAQEIAKYALAHNRPFIMNLSAPFISQFYKEPLMEAMPYIDVLLGNETEAETFAREQNFGTDDLKEIALRICKLPKQNENRPRACVITQGHDPVILAYRGKVTEFPVSVIPEEKVVDTNGAGDAFAGGFLAQMVLGQSYEICVKCGIWTASQIVQRSGCTFDGKANFKP</sequence>
<evidence type="ECO:0000256" key="4">
    <source>
        <dbReference type="ARBA" id="ARBA00022679"/>
    </source>
</evidence>
<evidence type="ECO:0000256" key="9">
    <source>
        <dbReference type="PIRSR" id="PIRSR601805-1"/>
    </source>
</evidence>
<dbReference type="InterPro" id="IPR001805">
    <property type="entry name" value="Adenokinase"/>
</dbReference>
<evidence type="ECO:0000313" key="13">
    <source>
        <dbReference type="Proteomes" id="UP000801492"/>
    </source>
</evidence>
<proteinExistence type="inferred from homology"/>
<comment type="subunit">
    <text evidence="10">Monomer.</text>
</comment>
<dbReference type="GO" id="GO:0005829">
    <property type="term" value="C:cytosol"/>
    <property type="evidence" value="ECO:0007669"/>
    <property type="project" value="TreeGrafter"/>
</dbReference>
<dbReference type="GO" id="GO:0004001">
    <property type="term" value="F:adenosine kinase activity"/>
    <property type="evidence" value="ECO:0007669"/>
    <property type="project" value="UniProtKB-UniRule"/>
</dbReference>
<gene>
    <name evidence="12" type="ORF">ILUMI_12225</name>
</gene>
<comment type="similarity">
    <text evidence="2 10">Belongs to the carbohydrate kinase PfkB family.</text>
</comment>
<dbReference type="OrthoDB" id="432447at2759"/>
<dbReference type="InterPro" id="IPR002173">
    <property type="entry name" value="Carboh/pur_kinase_PfkB_CS"/>
</dbReference>
<dbReference type="GO" id="GO:0006144">
    <property type="term" value="P:purine nucleobase metabolic process"/>
    <property type="evidence" value="ECO:0007669"/>
    <property type="project" value="TreeGrafter"/>
</dbReference>
<dbReference type="PANTHER" id="PTHR45769:SF3">
    <property type="entry name" value="ADENOSINE KINASE"/>
    <property type="match status" value="1"/>
</dbReference>
<dbReference type="UniPathway" id="UPA00588">
    <property type="reaction ID" value="UER00659"/>
</dbReference>
<keyword evidence="10" id="KW-0460">Magnesium</keyword>
<keyword evidence="10" id="KW-0539">Nucleus</keyword>
<evidence type="ECO:0000256" key="3">
    <source>
        <dbReference type="ARBA" id="ARBA00012119"/>
    </source>
</evidence>
<evidence type="ECO:0000256" key="2">
    <source>
        <dbReference type="ARBA" id="ARBA00010688"/>
    </source>
</evidence>
<comment type="catalytic activity">
    <reaction evidence="10">
        <text>adenosine + ATP = AMP + ADP + H(+)</text>
        <dbReference type="Rhea" id="RHEA:20824"/>
        <dbReference type="ChEBI" id="CHEBI:15378"/>
        <dbReference type="ChEBI" id="CHEBI:16335"/>
        <dbReference type="ChEBI" id="CHEBI:30616"/>
        <dbReference type="ChEBI" id="CHEBI:456215"/>
        <dbReference type="ChEBI" id="CHEBI:456216"/>
        <dbReference type="EC" id="2.7.1.20"/>
    </reaction>
</comment>
<dbReference type="GO" id="GO:0005634">
    <property type="term" value="C:nucleus"/>
    <property type="evidence" value="ECO:0007669"/>
    <property type="project" value="UniProtKB-SubCell"/>
</dbReference>
<dbReference type="Gene3D" id="3.40.1190.20">
    <property type="match status" value="1"/>
</dbReference>
<evidence type="ECO:0000256" key="5">
    <source>
        <dbReference type="ARBA" id="ARBA00022726"/>
    </source>
</evidence>
<dbReference type="InterPro" id="IPR011611">
    <property type="entry name" value="PfkB_dom"/>
</dbReference>
<evidence type="ECO:0000313" key="12">
    <source>
        <dbReference type="EMBL" id="KAF2893951.1"/>
    </source>
</evidence>
<comment type="pathway">
    <text evidence="1 10">Purine metabolism; AMP biosynthesis via salvage pathway; AMP from adenosine: step 1/1.</text>
</comment>